<dbReference type="EMBL" id="BLAM01000055">
    <property type="protein sequence ID" value="GET05447.1"/>
    <property type="molecule type" value="Genomic_DNA"/>
</dbReference>
<dbReference type="AlphaFoldDB" id="A0A6F9XJQ8"/>
<dbReference type="InterPro" id="IPR003477">
    <property type="entry name" value="PemK-like"/>
</dbReference>
<proteinExistence type="inferred from homology"/>
<accession>A0A6F9XJQ8</accession>
<keyword evidence="2" id="KW-1277">Toxin-antitoxin system</keyword>
<evidence type="ECO:0000256" key="1">
    <source>
        <dbReference type="ARBA" id="ARBA00007521"/>
    </source>
</evidence>
<comment type="caution">
    <text evidence="3">The sequence shown here is derived from an EMBL/GenBank/DDBJ whole genome shotgun (WGS) entry which is preliminary data.</text>
</comment>
<dbReference type="GO" id="GO:0003677">
    <property type="term" value="F:DNA binding"/>
    <property type="evidence" value="ECO:0007669"/>
    <property type="project" value="InterPro"/>
</dbReference>
<dbReference type="RefSeq" id="WP_172584291.1">
    <property type="nucleotide sequence ID" value="NZ_BLAM01000055.1"/>
</dbReference>
<organism evidence="3">
    <name type="scientific">Ligilactobacillus agilis</name>
    <dbReference type="NCBI Taxonomy" id="1601"/>
    <lineage>
        <taxon>Bacteria</taxon>
        <taxon>Bacillati</taxon>
        <taxon>Bacillota</taxon>
        <taxon>Bacilli</taxon>
        <taxon>Lactobacillales</taxon>
        <taxon>Lactobacillaceae</taxon>
        <taxon>Ligilactobacillus</taxon>
    </lineage>
</organism>
<dbReference type="InterPro" id="IPR011067">
    <property type="entry name" value="Plasmid_toxin/cell-grow_inhib"/>
</dbReference>
<dbReference type="Proteomes" id="UP000494265">
    <property type="component" value="Unassembled WGS sequence"/>
</dbReference>
<reference evidence="3" key="1">
    <citation type="submission" date="2019-10" db="EMBL/GenBank/DDBJ databases">
        <title>Lactobacillus agilis SY212 Whole Genome Sequencing Project.</title>
        <authorList>
            <person name="Suzuki S."/>
            <person name="Endo A."/>
            <person name="Maeno S."/>
            <person name="Shiwa Y."/>
            <person name="Matsutani M."/>
            <person name="Kajikawa A."/>
        </authorList>
    </citation>
    <scope>NUCLEOTIDE SEQUENCE</scope>
    <source>
        <strain evidence="3">SY212</strain>
    </source>
</reference>
<comment type="similarity">
    <text evidence="1">Belongs to the PemK/MazF family.</text>
</comment>
<dbReference type="Pfam" id="PF02452">
    <property type="entry name" value="PemK_toxin"/>
    <property type="match status" value="1"/>
</dbReference>
<evidence type="ECO:0000256" key="2">
    <source>
        <dbReference type="ARBA" id="ARBA00022649"/>
    </source>
</evidence>
<dbReference type="Gene3D" id="2.30.30.110">
    <property type="match status" value="1"/>
</dbReference>
<evidence type="ECO:0000313" key="3">
    <source>
        <dbReference type="EMBL" id="GET05447.1"/>
    </source>
</evidence>
<sequence length="123" mass="13858">MIEVHQGDIIVVDAEPHAGREMGGHNVVEGNIRRHFLVVSRYEYNRRSNLVCGLAITHKHVDSPFRFPIVDFESGTNGDALLLQLLTYDFVARNGKVIGHIHDEGQLNRIIKQVSNIFSKEIG</sequence>
<protein>
    <submittedName>
        <fullName evidence="3">Uncharacterized protein</fullName>
    </submittedName>
</protein>
<gene>
    <name evidence="3" type="ORF">SY212_04770</name>
</gene>
<name>A0A6F9XJQ8_9LACO</name>
<dbReference type="SUPFAM" id="SSF50118">
    <property type="entry name" value="Cell growth inhibitor/plasmid maintenance toxic component"/>
    <property type="match status" value="1"/>
</dbReference>